<dbReference type="HOGENOM" id="CLU_1830595_0_0_2"/>
<gene>
    <name evidence="1" type="ordered locus">Metfor_0451</name>
</gene>
<organism evidence="1 2">
    <name type="scientific">Methanoregula formicica (strain DSM 22288 / NBRC 105244 / SMSP)</name>
    <dbReference type="NCBI Taxonomy" id="593750"/>
    <lineage>
        <taxon>Archaea</taxon>
        <taxon>Methanobacteriati</taxon>
        <taxon>Methanobacteriota</taxon>
        <taxon>Stenosarchaea group</taxon>
        <taxon>Methanomicrobia</taxon>
        <taxon>Methanomicrobiales</taxon>
        <taxon>Methanoregulaceae</taxon>
        <taxon>Methanoregula</taxon>
    </lineage>
</organism>
<reference evidence="1 2" key="2">
    <citation type="journal article" date="2014" name="Genome Announc.">
        <title>Complete Genome Sequence of Methanoregula formicica SMSPT, a Mesophilic Hydrogenotrophic Methanogen Isolated from a Methanogenic Upflow Anaerobic Sludge Blanket Reactor.</title>
        <authorList>
            <person name="Yamamoto K."/>
            <person name="Tamaki H."/>
            <person name="Cadillo-Quiroz H."/>
            <person name="Imachi H."/>
            <person name="Kyrpides N."/>
            <person name="Woyke T."/>
            <person name="Goodwin L."/>
            <person name="Zinder S.H."/>
            <person name="Kamagata Y."/>
            <person name="Liu W.T."/>
        </authorList>
    </citation>
    <scope>NUCLEOTIDE SEQUENCE [LARGE SCALE GENOMIC DNA]</scope>
    <source>
        <strain evidence="2">DSM 22288 / NBRC 105244 / SMSP</strain>
    </source>
</reference>
<dbReference type="eggNOG" id="arCOG06914">
    <property type="taxonomic scope" value="Archaea"/>
</dbReference>
<dbReference type="GeneID" id="14309124"/>
<dbReference type="AlphaFoldDB" id="L0HDW8"/>
<evidence type="ECO:0000313" key="2">
    <source>
        <dbReference type="Proteomes" id="UP000010824"/>
    </source>
</evidence>
<protein>
    <submittedName>
        <fullName evidence="1">Uncharacterized protein</fullName>
    </submittedName>
</protein>
<keyword evidence="2" id="KW-1185">Reference proteome</keyword>
<dbReference type="EMBL" id="CP003167">
    <property type="protein sequence ID" value="AGB01523.1"/>
    <property type="molecule type" value="Genomic_DNA"/>
</dbReference>
<proteinExistence type="predicted"/>
<accession>L0HDW8</accession>
<sequence length="140" mass="16023">MDPSDKITGTEQKIKGLEQDLNDLRQGLTLVADYYRDLQKMSKQQEAVEAVDEILARPLVDEDIEFEGIWKFHEDALIADPEARVPFDIMYKAFVHYCEKSGRSVVDNDAFEFVFAHIENPAPVPDKGDWVGYRLRDGTS</sequence>
<dbReference type="KEGG" id="mfo:Metfor_0451"/>
<dbReference type="STRING" id="593750.Metfor_0451"/>
<name>L0HDW8_METFS</name>
<dbReference type="RefSeq" id="WP_015284487.1">
    <property type="nucleotide sequence ID" value="NC_019943.1"/>
</dbReference>
<dbReference type="Proteomes" id="UP000010824">
    <property type="component" value="Chromosome"/>
</dbReference>
<evidence type="ECO:0000313" key="1">
    <source>
        <dbReference type="EMBL" id="AGB01523.1"/>
    </source>
</evidence>
<dbReference type="InParanoid" id="L0HDW8"/>
<reference evidence="2" key="1">
    <citation type="submission" date="2011-12" db="EMBL/GenBank/DDBJ databases">
        <title>Complete sequence of Methanoregula formicicum SMSP.</title>
        <authorList>
            <person name="Lucas S."/>
            <person name="Han J."/>
            <person name="Lapidus A."/>
            <person name="Cheng J.-F."/>
            <person name="Goodwin L."/>
            <person name="Pitluck S."/>
            <person name="Peters L."/>
            <person name="Ovchinnikova G."/>
            <person name="Teshima H."/>
            <person name="Detter J.C."/>
            <person name="Han C."/>
            <person name="Tapia R."/>
            <person name="Land M."/>
            <person name="Hauser L."/>
            <person name="Kyrpides N."/>
            <person name="Ivanova N."/>
            <person name="Pagani I."/>
            <person name="Imachi H."/>
            <person name="Tamaki H."/>
            <person name="Sekiguchi Y."/>
            <person name="Kamagata Y."/>
            <person name="Cadillo-Quiroz H."/>
            <person name="Zinder S."/>
            <person name="Liu W.-T."/>
            <person name="Woyke T."/>
        </authorList>
    </citation>
    <scope>NUCLEOTIDE SEQUENCE [LARGE SCALE GENOMIC DNA]</scope>
    <source>
        <strain evidence="2">DSM 22288 / NBRC 105244 / SMSP</strain>
    </source>
</reference>
<dbReference type="OrthoDB" id="381089at2157"/>